<evidence type="ECO:0000259" key="3">
    <source>
        <dbReference type="PROSITE" id="PS51736"/>
    </source>
</evidence>
<evidence type="ECO:0000259" key="4">
    <source>
        <dbReference type="PROSITE" id="PS51737"/>
    </source>
</evidence>
<gene>
    <name evidence="5" type="ORF">BLA17378_07795</name>
</gene>
<dbReference type="EMBL" id="CABVQG010000050">
    <property type="protein sequence ID" value="VWD37613.1"/>
    <property type="molecule type" value="Genomic_DNA"/>
</dbReference>
<dbReference type="RefSeq" id="WP_174962756.1">
    <property type="nucleotide sequence ID" value="NZ_CABVQG010000050.1"/>
</dbReference>
<keyword evidence="2" id="KW-0233">DNA recombination</keyword>
<comment type="caution">
    <text evidence="5">The sequence shown here is derived from an EMBL/GenBank/DDBJ whole genome shotgun (WGS) entry which is preliminary data.</text>
</comment>
<dbReference type="PROSITE" id="PS51736">
    <property type="entry name" value="RECOMBINASES_3"/>
    <property type="match status" value="1"/>
</dbReference>
<dbReference type="InterPro" id="IPR011109">
    <property type="entry name" value="DNA_bind_recombinase_dom"/>
</dbReference>
<dbReference type="SMART" id="SM00857">
    <property type="entry name" value="Resolvase"/>
    <property type="match status" value="1"/>
</dbReference>
<reference evidence="5 6" key="1">
    <citation type="submission" date="2019-09" db="EMBL/GenBank/DDBJ databases">
        <authorList>
            <person name="Depoorter E."/>
        </authorList>
    </citation>
    <scope>NUCLEOTIDE SEQUENCE [LARGE SCALE GENOMIC DNA]</scope>
    <source>
        <strain evidence="5 6">R-17378</strain>
    </source>
</reference>
<proteinExistence type="predicted"/>
<evidence type="ECO:0000313" key="5">
    <source>
        <dbReference type="EMBL" id="VWD37613.1"/>
    </source>
</evidence>
<dbReference type="Pfam" id="PF00239">
    <property type="entry name" value="Resolvase"/>
    <property type="match status" value="1"/>
</dbReference>
<keyword evidence="1" id="KW-0238">DNA-binding</keyword>
<keyword evidence="6" id="KW-1185">Reference proteome</keyword>
<dbReference type="PANTHER" id="PTHR30461:SF2">
    <property type="entry name" value="SERINE RECOMBINASE PINE-RELATED"/>
    <property type="match status" value="1"/>
</dbReference>
<feature type="domain" description="Recombinase" evidence="4">
    <location>
        <begin position="184"/>
        <end position="323"/>
    </location>
</feature>
<dbReference type="InterPro" id="IPR006119">
    <property type="entry name" value="Resolv_N"/>
</dbReference>
<dbReference type="SUPFAM" id="SSF53041">
    <property type="entry name" value="Resolvase-like"/>
    <property type="match status" value="1"/>
</dbReference>
<feature type="domain" description="Resolvase/invertase-type recombinase catalytic" evidence="3">
    <location>
        <begin position="10"/>
        <end position="170"/>
    </location>
</feature>
<evidence type="ECO:0000313" key="6">
    <source>
        <dbReference type="Proteomes" id="UP000494120"/>
    </source>
</evidence>
<organism evidence="5 6">
    <name type="scientific">Burkholderia aenigmatica</name>
    <dbReference type="NCBI Taxonomy" id="2015348"/>
    <lineage>
        <taxon>Bacteria</taxon>
        <taxon>Pseudomonadati</taxon>
        <taxon>Pseudomonadota</taxon>
        <taxon>Betaproteobacteria</taxon>
        <taxon>Burkholderiales</taxon>
        <taxon>Burkholderiaceae</taxon>
        <taxon>Burkholderia</taxon>
        <taxon>Burkholderia cepacia complex</taxon>
    </lineage>
</organism>
<evidence type="ECO:0000256" key="1">
    <source>
        <dbReference type="ARBA" id="ARBA00023125"/>
    </source>
</evidence>
<evidence type="ECO:0000256" key="2">
    <source>
        <dbReference type="ARBA" id="ARBA00023172"/>
    </source>
</evidence>
<dbReference type="Proteomes" id="UP000494120">
    <property type="component" value="Unassembled WGS sequence"/>
</dbReference>
<dbReference type="InterPro" id="IPR038109">
    <property type="entry name" value="DNA_bind_recomb_sf"/>
</dbReference>
<dbReference type="Gene3D" id="3.90.1750.20">
    <property type="entry name" value="Putative Large Serine Recombinase, Chain B, Domain 2"/>
    <property type="match status" value="1"/>
</dbReference>
<dbReference type="PANTHER" id="PTHR30461">
    <property type="entry name" value="DNA-INVERTASE FROM LAMBDOID PROPHAGE"/>
    <property type="match status" value="1"/>
</dbReference>
<dbReference type="InterPro" id="IPR050639">
    <property type="entry name" value="SSR_resolvase"/>
</dbReference>
<dbReference type="CDD" id="cd00338">
    <property type="entry name" value="Ser_Recombinase"/>
    <property type="match status" value="1"/>
</dbReference>
<dbReference type="InterPro" id="IPR025827">
    <property type="entry name" value="Zn_ribbon_recom_dom"/>
</dbReference>
<sequence length="577" mass="63718">MSNADAAKPVAYSYIRFSTAQQALGDSLRRQVELTEQYCEEHGLALARASAYRDLGVSAFRKKNIEAGKLAEFISAVKSGKVASGSYLIIEQFDRLSRAEINVALRLFLDLVDAGIFVVTLADRKVWNKDSVADVGDLITAIIYMSRANDESERKSDRLSAVWAQKKKRAADGTATRIVTSEAPRWLRANADKTGFNIVPELAESVRRVFEMRINGAGVVAICRRANQERWPVPGKMPVQKAAESDSDFAERRKASGQWHQSLVSRILKNRAVLGEYQPRRLDTENMGNRVAVGDPIRGYFPAIIDETTFLRAQATSLRRGVRPGRRDPHARNWLYGLVKCGQCGNSLVRKNKTSAKQPGYSRYYCVARVRGVTKCPSVNSVQLEALVNYVTASWLPNNWAADTSLEALKARADVLEVAIAASRKNIDGLADLAGSVTAASARKALIEKLDAEGDALGMKEHELARVRAELADSTSVNSIEDVHDRLLKISREIDEIASGQAGIDGSLRLREELARLFEKIVVYQEGGYIEFFIKGRTEPVWLPLDFVSLEPPSEPSAAQLEAAERDIDALRHAMGA</sequence>
<accession>A0ABY6Y527</accession>
<dbReference type="Pfam" id="PF13408">
    <property type="entry name" value="Zn_ribbon_recom"/>
    <property type="match status" value="1"/>
</dbReference>
<dbReference type="Gene3D" id="3.40.50.1390">
    <property type="entry name" value="Resolvase, N-terminal catalytic domain"/>
    <property type="match status" value="1"/>
</dbReference>
<dbReference type="Pfam" id="PF07508">
    <property type="entry name" value="Recombinase"/>
    <property type="match status" value="1"/>
</dbReference>
<name>A0ABY6Y527_9BURK</name>
<dbReference type="PROSITE" id="PS51737">
    <property type="entry name" value="RECOMBINASE_DNA_BIND"/>
    <property type="match status" value="1"/>
</dbReference>
<dbReference type="InterPro" id="IPR036162">
    <property type="entry name" value="Resolvase-like_N_sf"/>
</dbReference>
<protein>
    <submittedName>
        <fullName evidence="5">Recombinase</fullName>
    </submittedName>
</protein>